<dbReference type="AlphaFoldDB" id="A0A0W0EXV6"/>
<dbReference type="Proteomes" id="UP000054988">
    <property type="component" value="Unassembled WGS sequence"/>
</dbReference>
<sequence length="168" mass="18714">MNLRKSLIRTASHLHLAPAPVWHVALHTGTPSFLSAYTGPTSTIASQKAFAKGETRRDGQEIEYTKETTIRHVETVRIEEGESTGSVKPSGPWSRADTSTDEYCHVSRMEPYKLPGETLRYGGREEWLKEKGPQTSKPGDGPCGKAKHGMKPENEEERDPLGDKREQN</sequence>
<comment type="caution">
    <text evidence="2">The sequence shown here is derived from an EMBL/GenBank/DDBJ whole genome shotgun (WGS) entry which is preliminary data.</text>
</comment>
<dbReference type="EMBL" id="LATX01002462">
    <property type="protein sequence ID" value="KTB28879.1"/>
    <property type="molecule type" value="Genomic_DNA"/>
</dbReference>
<evidence type="ECO:0000313" key="3">
    <source>
        <dbReference type="Proteomes" id="UP000054988"/>
    </source>
</evidence>
<reference evidence="2 3" key="1">
    <citation type="submission" date="2015-12" db="EMBL/GenBank/DDBJ databases">
        <title>Draft genome sequence of Moniliophthora roreri, the causal agent of frosty pod rot of cacao.</title>
        <authorList>
            <person name="Aime M.C."/>
            <person name="Diaz-Valderrama J.R."/>
            <person name="Kijpornyongpan T."/>
            <person name="Phillips-Mora W."/>
        </authorList>
    </citation>
    <scope>NUCLEOTIDE SEQUENCE [LARGE SCALE GENOMIC DNA]</scope>
    <source>
        <strain evidence="2 3">MCA 2952</strain>
    </source>
</reference>
<organism evidence="2 3">
    <name type="scientific">Moniliophthora roreri</name>
    <name type="common">Frosty pod rot fungus</name>
    <name type="synonym">Monilia roreri</name>
    <dbReference type="NCBI Taxonomy" id="221103"/>
    <lineage>
        <taxon>Eukaryota</taxon>
        <taxon>Fungi</taxon>
        <taxon>Dikarya</taxon>
        <taxon>Basidiomycota</taxon>
        <taxon>Agaricomycotina</taxon>
        <taxon>Agaricomycetes</taxon>
        <taxon>Agaricomycetidae</taxon>
        <taxon>Agaricales</taxon>
        <taxon>Marasmiineae</taxon>
        <taxon>Marasmiaceae</taxon>
        <taxon>Moniliophthora</taxon>
    </lineage>
</organism>
<name>A0A0W0EXV6_MONRR</name>
<accession>A0A0W0EXV6</accession>
<proteinExistence type="predicted"/>
<protein>
    <submittedName>
        <fullName evidence="2">Uncharacterized protein</fullName>
    </submittedName>
</protein>
<feature type="compositionally biased region" description="Basic and acidic residues" evidence="1">
    <location>
        <begin position="122"/>
        <end position="132"/>
    </location>
</feature>
<feature type="region of interest" description="Disordered" evidence="1">
    <location>
        <begin position="114"/>
        <end position="168"/>
    </location>
</feature>
<feature type="region of interest" description="Disordered" evidence="1">
    <location>
        <begin position="79"/>
        <end position="100"/>
    </location>
</feature>
<evidence type="ECO:0000256" key="1">
    <source>
        <dbReference type="SAM" id="MobiDB-lite"/>
    </source>
</evidence>
<gene>
    <name evidence="2" type="ORF">WG66_18583</name>
</gene>
<feature type="compositionally biased region" description="Basic and acidic residues" evidence="1">
    <location>
        <begin position="159"/>
        <end position="168"/>
    </location>
</feature>
<evidence type="ECO:0000313" key="2">
    <source>
        <dbReference type="EMBL" id="KTB28879.1"/>
    </source>
</evidence>